<proteinExistence type="predicted"/>
<dbReference type="Pfam" id="PF11553">
    <property type="entry name" value="DUF3231"/>
    <property type="match status" value="2"/>
</dbReference>
<comment type="caution">
    <text evidence="1">The sequence shown here is derived from an EMBL/GenBank/DDBJ whole genome shotgun (WGS) entry which is preliminary data.</text>
</comment>
<dbReference type="Gene3D" id="1.20.1260.10">
    <property type="match status" value="2"/>
</dbReference>
<reference evidence="1 2" key="1">
    <citation type="submission" date="2018-06" db="EMBL/GenBank/DDBJ databases">
        <title>Paenibacillus imtechensis sp. nov.</title>
        <authorList>
            <person name="Pinnaka A.K."/>
            <person name="Singh H."/>
            <person name="Kaur M."/>
        </authorList>
    </citation>
    <scope>NUCLEOTIDE SEQUENCE [LARGE SCALE GENOMIC DNA]</scope>
    <source>
        <strain evidence="1 2">SMB1</strain>
    </source>
</reference>
<evidence type="ECO:0000313" key="1">
    <source>
        <dbReference type="EMBL" id="PZD95796.1"/>
    </source>
</evidence>
<accession>A0A2W1L982</accession>
<evidence type="ECO:0000313" key="2">
    <source>
        <dbReference type="Proteomes" id="UP000249522"/>
    </source>
</evidence>
<dbReference type="Proteomes" id="UP000249522">
    <property type="component" value="Unassembled WGS sequence"/>
</dbReference>
<dbReference type="AlphaFoldDB" id="A0A2W1L982"/>
<keyword evidence="2" id="KW-1185">Reference proteome</keyword>
<dbReference type="InterPro" id="IPR012347">
    <property type="entry name" value="Ferritin-like"/>
</dbReference>
<dbReference type="InterPro" id="IPR021617">
    <property type="entry name" value="DUF3231"/>
</dbReference>
<evidence type="ECO:0008006" key="3">
    <source>
        <dbReference type="Google" id="ProtNLM"/>
    </source>
</evidence>
<name>A0A2W1L982_9BACL</name>
<protein>
    <recommendedName>
        <fullName evidence="3">DUF3231 domain-containing protein</fullName>
    </recommendedName>
</protein>
<dbReference type="OrthoDB" id="1675670at2"/>
<gene>
    <name evidence="1" type="ORF">DNH61_10075</name>
</gene>
<dbReference type="EMBL" id="QKRB01000043">
    <property type="protein sequence ID" value="PZD95796.1"/>
    <property type="molecule type" value="Genomic_DNA"/>
</dbReference>
<sequence>MSLSYTEQNIRLTSAEIAQLWANYMGDSMAIRMLGYFLEKVEDTEVRDILEFARRISEKHLKLMPELFRSDNYPVPHGFTDDDVNLNAERLYSDTAFLIYLKNAAKHGLSLYAVALASCARDDVREYFTKCLTSTAELFNKVVDVLLRKGLFIRAPYIPTPEAVEYVHKDSFLNGLLGDRRPLNAAEINHLYNNIQTNAFGKAFIAGFAQCAQSEEIRGYFLRGKDIAHKQIEVFSSYLRDEDLPAPMTWDSDVMASTEAPFSDKLMLFHITGLNAAALTNYGAALSVSMRRDISASYARLSAEIGSYADEGAELLIKYGWMEKLPGNVDRRVLAHKR</sequence>
<organism evidence="1 2">
    <name type="scientific">Paenibacillus sambharensis</name>
    <dbReference type="NCBI Taxonomy" id="1803190"/>
    <lineage>
        <taxon>Bacteria</taxon>
        <taxon>Bacillati</taxon>
        <taxon>Bacillota</taxon>
        <taxon>Bacilli</taxon>
        <taxon>Bacillales</taxon>
        <taxon>Paenibacillaceae</taxon>
        <taxon>Paenibacillus</taxon>
    </lineage>
</organism>
<dbReference type="RefSeq" id="WP_111146542.1">
    <property type="nucleotide sequence ID" value="NZ_QKRB01000043.1"/>
</dbReference>